<evidence type="ECO:0000313" key="2">
    <source>
        <dbReference type="Proteomes" id="UP000322362"/>
    </source>
</evidence>
<dbReference type="RefSeq" id="WP_148919204.1">
    <property type="nucleotide sequence ID" value="NZ_VTAV01000005.1"/>
</dbReference>
<protein>
    <submittedName>
        <fullName evidence="1">Uncharacterized protein</fullName>
    </submittedName>
</protein>
<comment type="caution">
    <text evidence="1">The sequence shown here is derived from an EMBL/GenBank/DDBJ whole genome shotgun (WGS) entry which is preliminary data.</text>
</comment>
<dbReference type="Proteomes" id="UP000322362">
    <property type="component" value="Unassembled WGS sequence"/>
</dbReference>
<name>A0A5D4H7W4_9SPHI</name>
<evidence type="ECO:0000313" key="1">
    <source>
        <dbReference type="EMBL" id="TYR36353.1"/>
    </source>
</evidence>
<dbReference type="EMBL" id="VTAV01000005">
    <property type="protein sequence ID" value="TYR36353.1"/>
    <property type="molecule type" value="Genomic_DNA"/>
</dbReference>
<organism evidence="1 2">
    <name type="scientific">Sphingobacterium phlebotomi</name>
    <dbReference type="NCBI Taxonomy" id="2605433"/>
    <lineage>
        <taxon>Bacteria</taxon>
        <taxon>Pseudomonadati</taxon>
        <taxon>Bacteroidota</taxon>
        <taxon>Sphingobacteriia</taxon>
        <taxon>Sphingobacteriales</taxon>
        <taxon>Sphingobacteriaceae</taxon>
        <taxon>Sphingobacterium</taxon>
    </lineage>
</organism>
<gene>
    <name evidence="1" type="ORF">FXV77_10625</name>
</gene>
<proteinExistence type="predicted"/>
<keyword evidence="2" id="KW-1185">Reference proteome</keyword>
<dbReference type="AlphaFoldDB" id="A0A5D4H7W4"/>
<accession>A0A5D4H7W4</accession>
<sequence length="167" mass="19047">MLFKDWTYRRKNRALLALVLLLLLLSWYLAFGKTYRLIAGYRELSKGMAGDQLDAVHVPVLKGRVSVQDSLLDRYSADSTQWISRLLVEVGEVLDSYPVGVSFENKAVGSTTDIVERELVLQGSFSVLQQALEALEERFFIKSIQAYVEKEQLRYKVKLATVKAVRE</sequence>
<reference evidence="1 2" key="1">
    <citation type="submission" date="2019-08" db="EMBL/GenBank/DDBJ databases">
        <title>Phlebobacter frassis gen. nov. sp. nov., a new member of family Sphingobacteriaceae isolated from sand fly rearing media.</title>
        <authorList>
            <person name="Kakumanu M.L."/>
            <person name="Marayati B.F."/>
            <person name="Wada-Katsumata A."/>
            <person name="Wasserberg G."/>
            <person name="Schal C."/>
            <person name="Apperson C.S."/>
            <person name="Ponnusamy L."/>
        </authorList>
    </citation>
    <scope>NUCLEOTIDE SEQUENCE [LARGE SCALE GENOMIC DNA]</scope>
    <source>
        <strain evidence="1 2">SSI9</strain>
    </source>
</reference>